<feature type="compositionally biased region" description="Low complexity" evidence="1">
    <location>
        <begin position="178"/>
        <end position="188"/>
    </location>
</feature>
<proteinExistence type="predicted"/>
<dbReference type="AlphaFoldDB" id="A0A2X0N6X4"/>
<gene>
    <name evidence="2" type="primary">BQ5605_C022g09493</name>
    <name evidence="2" type="ORF">BQ5605_C022G09493</name>
</gene>
<feature type="region of interest" description="Disordered" evidence="1">
    <location>
        <begin position="51"/>
        <end position="82"/>
    </location>
</feature>
<dbReference type="Proteomes" id="UP000249464">
    <property type="component" value="Unassembled WGS sequence"/>
</dbReference>
<feature type="region of interest" description="Disordered" evidence="1">
    <location>
        <begin position="557"/>
        <end position="596"/>
    </location>
</feature>
<evidence type="ECO:0000313" key="3">
    <source>
        <dbReference type="Proteomes" id="UP000249464"/>
    </source>
</evidence>
<feature type="compositionally biased region" description="Polar residues" evidence="1">
    <location>
        <begin position="576"/>
        <end position="590"/>
    </location>
</feature>
<feature type="region of interest" description="Disordered" evidence="1">
    <location>
        <begin position="103"/>
        <end position="226"/>
    </location>
</feature>
<dbReference type="CDD" id="cd00048">
    <property type="entry name" value="DSRM_SF"/>
    <property type="match status" value="1"/>
</dbReference>
<sequence>MFAGALLRSTVSATVSCAARILSRASSTPSLAQAPLPNSIGWLWMKRKRSVSPVLDRHRHSSSLNSSRRPRAPSCGPAATANNRLSGRLASALSSASASEAASASSAAPPPSARAKHVAPAVAPPSFSTPTAPRDRRLSPEETRIYSKKTLQRVEQREQDRAAGKTSRMNRRGGGAAAGRTPASATGPNASVLAPSGSALTNNSAARGRGNAKPTGNTPKVKADTTPGPICDRAYIVSLWPRLGGKGQLSDKYLNNPKSIVSNYISSLGALPKYTTKKVVIEGKPLFRATIVADADPLPPPPVYGAPSLPQSVEPLVGTGDATNSKEAEKFAALHACVQLSARGLFTPSNQPLPDRLANSINYGAGAIMNGENAVAESSTGGATIAAATMAQNLAALKDGNAIELAGGQIINLEQAREFMDFYCQKFGFGKPDLQITRVVAKGANHKRAKNAAQEAWQATLLVQGSKIGVAEARNKKQASNRAYLDFARHLDSSDPTLWPMWQDKKRANVIAKGHVMAQVVFEADQDSAEDLEEVVYGARESGLYKRARAMIEHQQAKRAELRRQRRRNVEGRQGAETQTSEALSGSFEQDISCRA</sequence>
<evidence type="ECO:0000256" key="1">
    <source>
        <dbReference type="SAM" id="MobiDB-lite"/>
    </source>
</evidence>
<feature type="compositionally biased region" description="Basic and acidic residues" evidence="1">
    <location>
        <begin position="557"/>
        <end position="571"/>
    </location>
</feature>
<organism evidence="2 3">
    <name type="scientific">Microbotryum silenes-dioicae</name>
    <dbReference type="NCBI Taxonomy" id="796604"/>
    <lineage>
        <taxon>Eukaryota</taxon>
        <taxon>Fungi</taxon>
        <taxon>Dikarya</taxon>
        <taxon>Basidiomycota</taxon>
        <taxon>Pucciniomycotina</taxon>
        <taxon>Microbotryomycetes</taxon>
        <taxon>Microbotryales</taxon>
        <taxon>Microbotryaceae</taxon>
        <taxon>Microbotryum</taxon>
    </lineage>
</organism>
<keyword evidence="3" id="KW-1185">Reference proteome</keyword>
<protein>
    <submittedName>
        <fullName evidence="2">BQ5605_C022g09493 protein</fullName>
    </submittedName>
</protein>
<dbReference type="STRING" id="796604.A0A2X0N6X4"/>
<dbReference type="EMBL" id="FQNC01000084">
    <property type="protein sequence ID" value="SGZ22483.1"/>
    <property type="molecule type" value="Genomic_DNA"/>
</dbReference>
<feature type="compositionally biased region" description="Basic and acidic residues" evidence="1">
    <location>
        <begin position="152"/>
        <end position="163"/>
    </location>
</feature>
<accession>A0A2X0N6X4</accession>
<feature type="compositionally biased region" description="Basic and acidic residues" evidence="1">
    <location>
        <begin position="133"/>
        <end position="145"/>
    </location>
</feature>
<name>A0A2X0N6X4_9BASI</name>
<dbReference type="Gene3D" id="3.30.160.20">
    <property type="match status" value="1"/>
</dbReference>
<evidence type="ECO:0000313" key="2">
    <source>
        <dbReference type="EMBL" id="SGZ22483.1"/>
    </source>
</evidence>
<reference evidence="2 3" key="1">
    <citation type="submission" date="2016-11" db="EMBL/GenBank/DDBJ databases">
        <authorList>
            <person name="Jaros S."/>
            <person name="Januszkiewicz K."/>
            <person name="Wedrychowicz H."/>
        </authorList>
    </citation>
    <scope>NUCLEOTIDE SEQUENCE [LARGE SCALE GENOMIC DNA]</scope>
</reference>